<dbReference type="InterPro" id="IPR008183">
    <property type="entry name" value="Aldose_1/G6P_1-epimerase"/>
</dbReference>
<accession>A0A2D1U2N8</accession>
<dbReference type="OrthoDB" id="9795355at2"/>
<dbReference type="EMBL" id="CP024091">
    <property type="protein sequence ID" value="ATP55880.1"/>
    <property type="molecule type" value="Genomic_DNA"/>
</dbReference>
<sequence>MIFLENEHLKASFSSKGAELQSLVSKATGANYLWDGNPEYWGKFSPVLFPVVGALKNGTYLFEGNEYKLPRHGFARDNEFKAEKISDTEAVFTLNQNEEALKVYPFNFTLKLHYKLIGTNLSCTYAVLNPGTNELLFSIGGHPAFAVPTNEKLNYNDYFLEFNKDENLTYYKINGDLIGDETDVIYMNNHSLPLTHQLFYKDALVFKTLKSDTISLKNTNNAHGLSFSFKDFPFFGIWAAKDADFVCLEPWCGIADGINHNQELKDKEGIIVLPAKGNWERTWSVTCF</sequence>
<dbReference type="KEGG" id="pgs:CPT03_05080"/>
<evidence type="ECO:0000313" key="5">
    <source>
        <dbReference type="Proteomes" id="UP000223749"/>
    </source>
</evidence>
<keyword evidence="3" id="KW-0106">Calcium</keyword>
<comment type="subunit">
    <text evidence="2">Monomer.</text>
</comment>
<dbReference type="Pfam" id="PF01263">
    <property type="entry name" value="Aldose_epim"/>
    <property type="match status" value="1"/>
</dbReference>
<dbReference type="AlphaFoldDB" id="A0A2D1U2N8"/>
<dbReference type="Gene3D" id="2.70.98.10">
    <property type="match status" value="1"/>
</dbReference>
<organism evidence="4 5">
    <name type="scientific">Pedobacter ginsengisoli</name>
    <dbReference type="NCBI Taxonomy" id="363852"/>
    <lineage>
        <taxon>Bacteria</taxon>
        <taxon>Pseudomonadati</taxon>
        <taxon>Bacteroidota</taxon>
        <taxon>Sphingobacteriia</taxon>
        <taxon>Sphingobacteriales</taxon>
        <taxon>Sphingobacteriaceae</taxon>
        <taxon>Pedobacter</taxon>
    </lineage>
</organism>
<evidence type="ECO:0000256" key="2">
    <source>
        <dbReference type="ARBA" id="ARBA00011245"/>
    </source>
</evidence>
<dbReference type="Proteomes" id="UP000223749">
    <property type="component" value="Chromosome"/>
</dbReference>
<dbReference type="PANTHER" id="PTHR11122:SF13">
    <property type="entry name" value="GLUCOSE-6-PHOSPHATE 1-EPIMERASE"/>
    <property type="match status" value="1"/>
</dbReference>
<protein>
    <submittedName>
        <fullName evidence="4">Aldose epimerase</fullName>
    </submittedName>
</protein>
<evidence type="ECO:0000256" key="3">
    <source>
        <dbReference type="ARBA" id="ARBA00022837"/>
    </source>
</evidence>
<dbReference type="GO" id="GO:0016853">
    <property type="term" value="F:isomerase activity"/>
    <property type="evidence" value="ECO:0007669"/>
    <property type="project" value="InterPro"/>
</dbReference>
<dbReference type="InterPro" id="IPR011013">
    <property type="entry name" value="Gal_mutarotase_sf_dom"/>
</dbReference>
<evidence type="ECO:0000313" key="4">
    <source>
        <dbReference type="EMBL" id="ATP55880.1"/>
    </source>
</evidence>
<reference evidence="4 5" key="1">
    <citation type="submission" date="2017-10" db="EMBL/GenBank/DDBJ databases">
        <title>Whole genome of Pedobacter ginsengisoli T01R-27 isolated from tomato rhizosphere.</title>
        <authorList>
            <person name="Weon H.-Y."/>
            <person name="Lee S.A."/>
            <person name="Sang M.K."/>
            <person name="Song J."/>
        </authorList>
    </citation>
    <scope>NUCLEOTIDE SEQUENCE [LARGE SCALE GENOMIC DNA]</scope>
    <source>
        <strain evidence="4 5">T01R-27</strain>
    </source>
</reference>
<dbReference type="GO" id="GO:0030246">
    <property type="term" value="F:carbohydrate binding"/>
    <property type="evidence" value="ECO:0007669"/>
    <property type="project" value="InterPro"/>
</dbReference>
<dbReference type="InterPro" id="IPR037481">
    <property type="entry name" value="LacX"/>
</dbReference>
<dbReference type="CDD" id="cd09024">
    <property type="entry name" value="Aldose_epim_lacX"/>
    <property type="match status" value="1"/>
</dbReference>
<proteinExistence type="predicted"/>
<gene>
    <name evidence="4" type="ORF">CPT03_05080</name>
</gene>
<dbReference type="SUPFAM" id="SSF74650">
    <property type="entry name" value="Galactose mutarotase-like"/>
    <property type="match status" value="1"/>
</dbReference>
<keyword evidence="5" id="KW-1185">Reference proteome</keyword>
<comment type="cofactor">
    <cofactor evidence="1">
        <name>Ca(2+)</name>
        <dbReference type="ChEBI" id="CHEBI:29108"/>
    </cofactor>
</comment>
<dbReference type="PANTHER" id="PTHR11122">
    <property type="entry name" value="APOSPORY-ASSOCIATED PROTEIN C-RELATED"/>
    <property type="match status" value="1"/>
</dbReference>
<dbReference type="RefSeq" id="WP_099437824.1">
    <property type="nucleotide sequence ID" value="NZ_CP024091.1"/>
</dbReference>
<name>A0A2D1U2N8_9SPHI</name>
<dbReference type="GO" id="GO:0005975">
    <property type="term" value="P:carbohydrate metabolic process"/>
    <property type="evidence" value="ECO:0007669"/>
    <property type="project" value="InterPro"/>
</dbReference>
<dbReference type="InterPro" id="IPR014718">
    <property type="entry name" value="GH-type_carb-bd"/>
</dbReference>
<evidence type="ECO:0000256" key="1">
    <source>
        <dbReference type="ARBA" id="ARBA00001913"/>
    </source>
</evidence>